<evidence type="ECO:0000256" key="3">
    <source>
        <dbReference type="ARBA" id="ARBA00012367"/>
    </source>
</evidence>
<dbReference type="PANTHER" id="PTHR12561:SF3">
    <property type="entry name" value="LIPOYLTRANSFERASE 1, MITOCHONDRIAL"/>
    <property type="match status" value="1"/>
</dbReference>
<dbReference type="OrthoDB" id="9788148at2"/>
<feature type="domain" description="BPL/LPL catalytic" evidence="8">
    <location>
        <begin position="31"/>
        <end position="213"/>
    </location>
</feature>
<name>A0A2N6SNJ2_9LACT</name>
<comment type="pathway">
    <text evidence="1">Protein modification; protein lipoylation via exogenous pathway; protein N(6)-(lipoyl)lysine from lipoate: step 2/2.</text>
</comment>
<evidence type="ECO:0000313" key="9">
    <source>
        <dbReference type="EMBL" id="PMC58647.1"/>
    </source>
</evidence>
<protein>
    <recommendedName>
        <fullName evidence="3">lipoate--protein ligase</fullName>
        <ecNumber evidence="3">6.3.1.20</ecNumber>
    </recommendedName>
</protein>
<dbReference type="Proteomes" id="UP000235682">
    <property type="component" value="Unassembled WGS sequence"/>
</dbReference>
<comment type="catalytic activity">
    <reaction evidence="7">
        <text>L-lysyl-[lipoyl-carrier protein] + (R)-lipoate + ATP = N(6)-[(R)-lipoyl]-L-lysyl-[lipoyl-carrier protein] + AMP + diphosphate + H(+)</text>
        <dbReference type="Rhea" id="RHEA:49288"/>
        <dbReference type="Rhea" id="RHEA-COMP:10500"/>
        <dbReference type="Rhea" id="RHEA-COMP:10502"/>
        <dbReference type="ChEBI" id="CHEBI:15378"/>
        <dbReference type="ChEBI" id="CHEBI:29969"/>
        <dbReference type="ChEBI" id="CHEBI:30616"/>
        <dbReference type="ChEBI" id="CHEBI:33019"/>
        <dbReference type="ChEBI" id="CHEBI:83088"/>
        <dbReference type="ChEBI" id="CHEBI:83099"/>
        <dbReference type="ChEBI" id="CHEBI:456215"/>
        <dbReference type="EC" id="6.3.1.20"/>
    </reaction>
</comment>
<comment type="pathway">
    <text evidence="2">Protein modification; protein lipoylation via exogenous pathway; protein N(6)-(lipoyl)lysine from lipoate: step 1/2.</text>
</comment>
<evidence type="ECO:0000313" key="10">
    <source>
        <dbReference type="Proteomes" id="UP000235682"/>
    </source>
</evidence>
<proteinExistence type="predicted"/>
<dbReference type="GO" id="GO:0017118">
    <property type="term" value="F:lipoyltransferase activity"/>
    <property type="evidence" value="ECO:0007669"/>
    <property type="project" value="TreeGrafter"/>
</dbReference>
<organism evidence="9 10">
    <name type="scientific">Dolosicoccus paucivorans</name>
    <dbReference type="NCBI Taxonomy" id="84521"/>
    <lineage>
        <taxon>Bacteria</taxon>
        <taxon>Bacillati</taxon>
        <taxon>Bacillota</taxon>
        <taxon>Bacilli</taxon>
        <taxon>Lactobacillales</taxon>
        <taxon>Aerococcaceae</taxon>
        <taxon>Dolosicoccus</taxon>
    </lineage>
</organism>
<dbReference type="GO" id="GO:0016979">
    <property type="term" value="F:lipoate-protein ligase activity"/>
    <property type="evidence" value="ECO:0007669"/>
    <property type="project" value="UniProtKB-EC"/>
</dbReference>
<dbReference type="Pfam" id="PF21948">
    <property type="entry name" value="LplA-B_cat"/>
    <property type="match status" value="1"/>
</dbReference>
<dbReference type="PANTHER" id="PTHR12561">
    <property type="entry name" value="LIPOATE-PROTEIN LIGASE"/>
    <property type="match status" value="1"/>
</dbReference>
<keyword evidence="5" id="KW-0547">Nucleotide-binding</keyword>
<evidence type="ECO:0000256" key="7">
    <source>
        <dbReference type="ARBA" id="ARBA00048037"/>
    </source>
</evidence>
<keyword evidence="6" id="KW-0067">ATP-binding</keyword>
<sequence length="339" mass="38887">MKLIQNKRNGEYFYDAGVDMAMQDYIIHHLDVDDDLIFPYLSEPKVQIGRYQNTKKEIDLAFAKAHDIKISRRDTGGGALYIDEGSPAFCYIFKDTSMYADYAKLYEPVIEVLKELGVKDVKMAGRNDLEVDGYKISGAAMRKVKGKVHAGYSVLIDVDYDTLGQVLTPDNQKITSKGIDSIRKRVRGIREFLAPEYQDLTHQEIVDLITCRILGVDHLEEAPVYQLSKDDWAVIDQACEDKYQNWQWNYGQDPVYEQVKHRKFSGGLVEIHLNVDKGRIRHIKIYGDFFGSEDIKDVETLLTGQRLKEEDLAKALHSIQLNEYFGYVTADELVQLLVE</sequence>
<dbReference type="InterPro" id="IPR019491">
    <property type="entry name" value="Lipoate_protein_ligase_C"/>
</dbReference>
<dbReference type="RefSeq" id="WP_102228053.1">
    <property type="nucleotide sequence ID" value="NZ_PNFY01000037.1"/>
</dbReference>
<dbReference type="UniPathway" id="UPA00537">
    <property type="reaction ID" value="UER00594"/>
</dbReference>
<dbReference type="Pfam" id="PF10437">
    <property type="entry name" value="Lip_prot_lig_C"/>
    <property type="match status" value="1"/>
</dbReference>
<dbReference type="SUPFAM" id="SSF82649">
    <property type="entry name" value="SufE/NifU"/>
    <property type="match status" value="1"/>
</dbReference>
<dbReference type="Gene3D" id="3.30.390.50">
    <property type="entry name" value="CO dehydrogenase flavoprotein, C-terminal domain"/>
    <property type="match status" value="1"/>
</dbReference>
<keyword evidence="10" id="KW-1185">Reference proteome</keyword>
<evidence type="ECO:0000256" key="6">
    <source>
        <dbReference type="ARBA" id="ARBA00022840"/>
    </source>
</evidence>
<evidence type="ECO:0000256" key="1">
    <source>
        <dbReference type="ARBA" id="ARBA00005085"/>
    </source>
</evidence>
<dbReference type="AlphaFoldDB" id="A0A2N6SNJ2"/>
<evidence type="ECO:0000259" key="8">
    <source>
        <dbReference type="PROSITE" id="PS51733"/>
    </source>
</evidence>
<accession>A0A2N6SNJ2</accession>
<evidence type="ECO:0000256" key="4">
    <source>
        <dbReference type="ARBA" id="ARBA00022598"/>
    </source>
</evidence>
<dbReference type="GO" id="GO:0005737">
    <property type="term" value="C:cytoplasm"/>
    <property type="evidence" value="ECO:0007669"/>
    <property type="project" value="TreeGrafter"/>
</dbReference>
<dbReference type="InterPro" id="IPR004562">
    <property type="entry name" value="LipoylTrfase_LipoateP_Ligase"/>
</dbReference>
<evidence type="ECO:0000256" key="5">
    <source>
        <dbReference type="ARBA" id="ARBA00022741"/>
    </source>
</evidence>
<dbReference type="STRING" id="84521.SAMN04487994_101631"/>
<dbReference type="GO" id="GO:0009249">
    <property type="term" value="P:protein lipoylation"/>
    <property type="evidence" value="ECO:0007669"/>
    <property type="project" value="InterPro"/>
</dbReference>
<dbReference type="Gene3D" id="3.30.930.10">
    <property type="entry name" value="Bira Bifunctional Protein, Domain 2"/>
    <property type="match status" value="1"/>
</dbReference>
<keyword evidence="4 9" id="KW-0436">Ligase</keyword>
<gene>
    <name evidence="9" type="ORF">CJ205_03440</name>
</gene>
<dbReference type="PROSITE" id="PS51733">
    <property type="entry name" value="BPL_LPL_CATALYTIC"/>
    <property type="match status" value="1"/>
</dbReference>
<evidence type="ECO:0000256" key="2">
    <source>
        <dbReference type="ARBA" id="ARBA00005124"/>
    </source>
</evidence>
<dbReference type="CDD" id="cd16443">
    <property type="entry name" value="LplA"/>
    <property type="match status" value="1"/>
</dbReference>
<dbReference type="NCBIfam" id="TIGR00545">
    <property type="entry name" value="lipoyltrans"/>
    <property type="match status" value="1"/>
</dbReference>
<dbReference type="SUPFAM" id="SSF55681">
    <property type="entry name" value="Class II aaRS and biotin synthetases"/>
    <property type="match status" value="1"/>
</dbReference>
<comment type="caution">
    <text evidence="9">The sequence shown here is derived from an EMBL/GenBank/DDBJ whole genome shotgun (WGS) entry which is preliminary data.</text>
</comment>
<dbReference type="GO" id="GO:0005524">
    <property type="term" value="F:ATP binding"/>
    <property type="evidence" value="ECO:0007669"/>
    <property type="project" value="UniProtKB-KW"/>
</dbReference>
<dbReference type="EC" id="6.3.1.20" evidence="3"/>
<dbReference type="InterPro" id="IPR045864">
    <property type="entry name" value="aa-tRNA-synth_II/BPL/LPL"/>
</dbReference>
<dbReference type="InterPro" id="IPR004143">
    <property type="entry name" value="BPL_LPL_catalytic"/>
</dbReference>
<dbReference type="EMBL" id="PNHE01000009">
    <property type="protein sequence ID" value="PMC58647.1"/>
    <property type="molecule type" value="Genomic_DNA"/>
</dbReference>
<reference evidence="9 10" key="1">
    <citation type="submission" date="2017-09" db="EMBL/GenBank/DDBJ databases">
        <title>Bacterial strain isolated from the female urinary microbiota.</title>
        <authorList>
            <person name="Thomas-White K."/>
            <person name="Kumar N."/>
            <person name="Forster S."/>
            <person name="Putonti C."/>
            <person name="Lawley T."/>
            <person name="Wolfe A.J."/>
        </authorList>
    </citation>
    <scope>NUCLEOTIDE SEQUENCE [LARGE SCALE GENOMIC DNA]</scope>
    <source>
        <strain evidence="9 10">UMB0852</strain>
    </source>
</reference>